<keyword evidence="3 11" id="KW-0547">Nucleotide-binding</keyword>
<dbReference type="InterPro" id="IPR027417">
    <property type="entry name" value="P-loop_NTPase"/>
</dbReference>
<dbReference type="EMBL" id="AMXI01000987">
    <property type="protein sequence ID" value="EKN40975.1"/>
    <property type="molecule type" value="Genomic_DNA"/>
</dbReference>
<keyword evidence="6 11" id="KW-0067">ATP-binding</keyword>
<dbReference type="PROSITE" id="PS51194">
    <property type="entry name" value="HELICASE_CTER"/>
    <property type="match status" value="1"/>
</dbReference>
<evidence type="ECO:0000256" key="10">
    <source>
        <dbReference type="PROSITE-ProRule" id="PRU00552"/>
    </source>
</evidence>
<dbReference type="PROSITE" id="PS51195">
    <property type="entry name" value="Q_MOTIF"/>
    <property type="match status" value="1"/>
</dbReference>
<evidence type="ECO:0000313" key="15">
    <source>
        <dbReference type="EMBL" id="EKN40975.1"/>
    </source>
</evidence>
<dbReference type="CDD" id="cd18787">
    <property type="entry name" value="SF2_C_DEAD"/>
    <property type="match status" value="1"/>
</dbReference>
<reference evidence="15 16" key="2">
    <citation type="submission" date="2013-03" db="EMBL/GenBank/DDBJ databases">
        <title>Diversity in Clostridium botulinum.</title>
        <authorList>
            <person name="Timme R.E."/>
            <person name="Allard M."/>
            <person name="Luo Y."/>
            <person name="Strain E."/>
            <person name="Gonzalez-Escalona N."/>
            <person name="Brown E."/>
        </authorList>
    </citation>
    <scope>NUCLEOTIDE SEQUENCE [LARGE SCALE GENOMIC DNA]</scope>
    <source>
        <strain evidence="15 16">CFSAN001627</strain>
    </source>
</reference>
<dbReference type="Proteomes" id="UP000011944">
    <property type="component" value="Unassembled WGS sequence"/>
</dbReference>
<feature type="non-terminal residue" evidence="15">
    <location>
        <position position="330"/>
    </location>
</feature>
<feature type="domain" description="Helicase ATP-binding" evidence="12">
    <location>
        <begin position="35"/>
        <end position="207"/>
    </location>
</feature>
<dbReference type="Gene3D" id="3.40.50.300">
    <property type="entry name" value="P-loop containing nucleotide triphosphate hydrolases"/>
    <property type="match status" value="2"/>
</dbReference>
<evidence type="ECO:0000256" key="6">
    <source>
        <dbReference type="ARBA" id="ARBA00022840"/>
    </source>
</evidence>
<evidence type="ECO:0000259" key="12">
    <source>
        <dbReference type="PROSITE" id="PS51192"/>
    </source>
</evidence>
<dbReference type="GO" id="GO:0005829">
    <property type="term" value="C:cytosol"/>
    <property type="evidence" value="ECO:0007669"/>
    <property type="project" value="TreeGrafter"/>
</dbReference>
<dbReference type="FunFam" id="3.40.50.300:FF:000108">
    <property type="entry name" value="ATP-dependent RNA helicase RhlE"/>
    <property type="match status" value="1"/>
</dbReference>
<dbReference type="GO" id="GO:0009409">
    <property type="term" value="P:response to cold"/>
    <property type="evidence" value="ECO:0007669"/>
    <property type="project" value="TreeGrafter"/>
</dbReference>
<dbReference type="GO" id="GO:0005840">
    <property type="term" value="C:ribosome"/>
    <property type="evidence" value="ECO:0007669"/>
    <property type="project" value="TreeGrafter"/>
</dbReference>
<protein>
    <recommendedName>
        <fullName evidence="9">ATP-dependent RNA helicase CshA</fullName>
        <ecNumber evidence="1">3.6.4.13</ecNumber>
    </recommendedName>
</protein>
<dbReference type="EC" id="3.6.4.13" evidence="1"/>
<dbReference type="InterPro" id="IPR000629">
    <property type="entry name" value="RNA-helicase_DEAD-box_CS"/>
</dbReference>
<feature type="domain" description="Helicase C-terminal" evidence="13">
    <location>
        <begin position="232"/>
        <end position="330"/>
    </location>
</feature>
<dbReference type="SUPFAM" id="SSF52540">
    <property type="entry name" value="P-loop containing nucleoside triphosphate hydrolases"/>
    <property type="match status" value="2"/>
</dbReference>
<dbReference type="GO" id="GO:0016787">
    <property type="term" value="F:hydrolase activity"/>
    <property type="evidence" value="ECO:0007669"/>
    <property type="project" value="UniProtKB-KW"/>
</dbReference>
<evidence type="ECO:0000259" key="14">
    <source>
        <dbReference type="PROSITE" id="PS51195"/>
    </source>
</evidence>
<feature type="short sequence motif" description="Q motif" evidence="10">
    <location>
        <begin position="4"/>
        <end position="32"/>
    </location>
</feature>
<dbReference type="GO" id="GO:0033592">
    <property type="term" value="F:RNA strand annealing activity"/>
    <property type="evidence" value="ECO:0007669"/>
    <property type="project" value="TreeGrafter"/>
</dbReference>
<dbReference type="SMART" id="SM00487">
    <property type="entry name" value="DEXDc"/>
    <property type="match status" value="1"/>
</dbReference>
<dbReference type="GO" id="GO:0003724">
    <property type="term" value="F:RNA helicase activity"/>
    <property type="evidence" value="ECO:0007669"/>
    <property type="project" value="UniProtKB-EC"/>
</dbReference>
<evidence type="ECO:0000256" key="2">
    <source>
        <dbReference type="ARBA" id="ARBA00022490"/>
    </source>
</evidence>
<evidence type="ECO:0000256" key="5">
    <source>
        <dbReference type="ARBA" id="ARBA00022806"/>
    </source>
</evidence>
<dbReference type="InterPro" id="IPR011545">
    <property type="entry name" value="DEAD/DEAH_box_helicase_dom"/>
</dbReference>
<gene>
    <name evidence="15" type="ORF">CFSAN001627_16108</name>
</gene>
<keyword evidence="2" id="KW-0963">Cytoplasm</keyword>
<evidence type="ECO:0000256" key="7">
    <source>
        <dbReference type="ARBA" id="ARBA00038437"/>
    </source>
</evidence>
<keyword evidence="4 11" id="KW-0378">Hydrolase</keyword>
<dbReference type="InterPro" id="IPR014001">
    <property type="entry name" value="Helicase_ATP-bd"/>
</dbReference>
<accession>M1ZW16</accession>
<proteinExistence type="inferred from homology"/>
<dbReference type="PANTHER" id="PTHR47963:SF5">
    <property type="entry name" value="DEAD-BOX ATP-DEPENDENT RNA HELICASE CSHA"/>
    <property type="match status" value="1"/>
</dbReference>
<evidence type="ECO:0000259" key="13">
    <source>
        <dbReference type="PROSITE" id="PS51194"/>
    </source>
</evidence>
<dbReference type="Pfam" id="PF00270">
    <property type="entry name" value="DEAD"/>
    <property type="match status" value="1"/>
</dbReference>
<evidence type="ECO:0000256" key="4">
    <source>
        <dbReference type="ARBA" id="ARBA00022801"/>
    </source>
</evidence>
<dbReference type="InterPro" id="IPR014014">
    <property type="entry name" value="RNA_helicase_DEAD_Q_motif"/>
</dbReference>
<evidence type="ECO:0000256" key="11">
    <source>
        <dbReference type="RuleBase" id="RU000492"/>
    </source>
</evidence>
<sequence length="330" mass="36774">MENKNFENLNLNEDVLKAIQHMGFETPSAIQEKSIPVVLEGADVIAQAQTGTGKTLAFGAPVISALCDKEKKKGVKALVLTPTRELALQIKDELKRLSKYSKTKVLPVYGGESIERQIKDIKSGVDIVVGTPGRVLDHINRRTLKLGGIDFLVLDEADEMLNMGFIEDIETIMESTSEEKQTMLFSATMPEPIKKLALNYMKKDVEHIAILKKSLTVDKIAQNYFAVKNKDKLEAICRIIDSEEPESAIIFCRTKRGVDELVEAMQSKGYNVEGMHGDMSQNQRINTLKKFKKATLNFLVATDVAARGIDVENISHVINYDIPQDAESYV</sequence>
<dbReference type="CDD" id="cd00268">
    <property type="entry name" value="DEADc"/>
    <property type="match status" value="1"/>
</dbReference>
<dbReference type="PANTHER" id="PTHR47963">
    <property type="entry name" value="DEAD-BOX ATP-DEPENDENT RNA HELICASE 47, MITOCHONDRIAL"/>
    <property type="match status" value="1"/>
</dbReference>
<dbReference type="GO" id="GO:0005524">
    <property type="term" value="F:ATP binding"/>
    <property type="evidence" value="ECO:0007669"/>
    <property type="project" value="UniProtKB-KW"/>
</dbReference>
<name>M1ZW16_CLOBO</name>
<dbReference type="PROSITE" id="PS00039">
    <property type="entry name" value="DEAD_ATP_HELICASE"/>
    <property type="match status" value="1"/>
</dbReference>
<evidence type="ECO:0000256" key="8">
    <source>
        <dbReference type="ARBA" id="ARBA00047984"/>
    </source>
</evidence>
<comment type="catalytic activity">
    <reaction evidence="8">
        <text>ATP + H2O = ADP + phosphate + H(+)</text>
        <dbReference type="Rhea" id="RHEA:13065"/>
        <dbReference type="ChEBI" id="CHEBI:15377"/>
        <dbReference type="ChEBI" id="CHEBI:15378"/>
        <dbReference type="ChEBI" id="CHEBI:30616"/>
        <dbReference type="ChEBI" id="CHEBI:43474"/>
        <dbReference type="ChEBI" id="CHEBI:456216"/>
        <dbReference type="EC" id="3.6.4.13"/>
    </reaction>
</comment>
<evidence type="ECO:0000256" key="3">
    <source>
        <dbReference type="ARBA" id="ARBA00022741"/>
    </source>
</evidence>
<reference evidence="15 16" key="1">
    <citation type="submission" date="2012-10" db="EMBL/GenBank/DDBJ databases">
        <authorList>
            <person name="Strain E.A."/>
            <person name="Brown E."/>
            <person name="Allard M.W."/>
            <person name="Gonzalez-Escalona N."/>
            <person name="Timme R."/>
        </authorList>
    </citation>
    <scope>NUCLEOTIDE SEQUENCE [LARGE SCALE GENOMIC DNA]</scope>
    <source>
        <strain evidence="15 16">CFSAN001627</strain>
    </source>
</reference>
<dbReference type="AlphaFoldDB" id="M1ZW16"/>
<keyword evidence="5 11" id="KW-0347">Helicase</keyword>
<evidence type="ECO:0000313" key="16">
    <source>
        <dbReference type="Proteomes" id="UP000011944"/>
    </source>
</evidence>
<dbReference type="InterPro" id="IPR050547">
    <property type="entry name" value="DEAD_box_RNA_helicases"/>
</dbReference>
<evidence type="ECO:0000256" key="1">
    <source>
        <dbReference type="ARBA" id="ARBA00012552"/>
    </source>
</evidence>
<feature type="domain" description="DEAD-box RNA helicase Q" evidence="14">
    <location>
        <begin position="4"/>
        <end position="32"/>
    </location>
</feature>
<dbReference type="InterPro" id="IPR001650">
    <property type="entry name" value="Helicase_C-like"/>
</dbReference>
<dbReference type="SMART" id="SM00490">
    <property type="entry name" value="HELICc"/>
    <property type="match status" value="1"/>
</dbReference>
<dbReference type="InterPro" id="IPR044742">
    <property type="entry name" value="DEAD/DEAH_RhlB"/>
</dbReference>
<comment type="caution">
    <text evidence="15">The sequence shown here is derived from an EMBL/GenBank/DDBJ whole genome shotgun (WGS) entry which is preliminary data.</text>
</comment>
<evidence type="ECO:0000256" key="9">
    <source>
        <dbReference type="ARBA" id="ARBA00067932"/>
    </source>
</evidence>
<dbReference type="PROSITE" id="PS51192">
    <property type="entry name" value="HELICASE_ATP_BIND_1"/>
    <property type="match status" value="1"/>
</dbReference>
<dbReference type="Pfam" id="PF00271">
    <property type="entry name" value="Helicase_C"/>
    <property type="match status" value="1"/>
</dbReference>
<comment type="similarity">
    <text evidence="7 11">Belongs to the DEAD box helicase family.</text>
</comment>
<organism evidence="15 16">
    <name type="scientific">Clostridium botulinum CFSAN001627</name>
    <dbReference type="NCBI Taxonomy" id="1232189"/>
    <lineage>
        <taxon>Bacteria</taxon>
        <taxon>Bacillati</taxon>
        <taxon>Bacillota</taxon>
        <taxon>Clostridia</taxon>
        <taxon>Eubacteriales</taxon>
        <taxon>Clostridiaceae</taxon>
        <taxon>Clostridium</taxon>
    </lineage>
</organism>